<reference evidence="9" key="1">
    <citation type="journal article" date="2020" name="Nat. Commun.">
        <title>Genome assembly of wild tea tree DASZ reveals pedigree and selection history of tea varieties.</title>
        <authorList>
            <person name="Zhang W."/>
            <person name="Zhang Y."/>
            <person name="Qiu H."/>
            <person name="Guo Y."/>
            <person name="Wan H."/>
            <person name="Zhang X."/>
            <person name="Scossa F."/>
            <person name="Alseekh S."/>
            <person name="Zhang Q."/>
            <person name="Wang P."/>
            <person name="Xu L."/>
            <person name="Schmidt M.H."/>
            <person name="Jia X."/>
            <person name="Li D."/>
            <person name="Zhu A."/>
            <person name="Guo F."/>
            <person name="Chen W."/>
            <person name="Ni D."/>
            <person name="Usadel B."/>
            <person name="Fernie A.R."/>
            <person name="Wen W."/>
        </authorList>
    </citation>
    <scope>NUCLEOTIDE SEQUENCE [LARGE SCALE GENOMIC DNA]</scope>
    <source>
        <strain evidence="9">cv. G240</strain>
    </source>
</reference>
<accession>A0A7J7H7E4</accession>
<dbReference type="OrthoDB" id="433124at2759"/>
<sequence>MPTFQILPRLPCRSLLWYSHEFGDYLFVEKSPFFIGLMWLELLIQWPLSILNLYSICRRKSWFNTTCLVYGLSAFTTTVAILADMIISSKLTDKLMIVYFPFAGFDVLAILRSLLPYFSQTRAVNGTSNLARKKRA</sequence>
<proteinExistence type="predicted"/>
<keyword evidence="3 5" id="KW-1133">Transmembrane helix</keyword>
<evidence type="ECO:0000256" key="1">
    <source>
        <dbReference type="ARBA" id="ARBA00004141"/>
    </source>
</evidence>
<dbReference type="InterPro" id="IPR033118">
    <property type="entry name" value="EXPERA"/>
</dbReference>
<feature type="domain" description="EXPERA" evidence="7">
    <location>
        <begin position="1"/>
        <end position="110"/>
    </location>
</feature>
<comment type="caution">
    <text evidence="8">The sequence shown here is derived from an EMBL/GenBank/DDBJ whole genome shotgun (WGS) entry which is preliminary data.</text>
</comment>
<evidence type="ECO:0000256" key="3">
    <source>
        <dbReference type="ARBA" id="ARBA00022989"/>
    </source>
</evidence>
<feature type="transmembrane region" description="Helical" evidence="6">
    <location>
        <begin position="33"/>
        <end position="55"/>
    </location>
</feature>
<reference evidence="8 9" key="2">
    <citation type="submission" date="2020-07" db="EMBL/GenBank/DDBJ databases">
        <title>Genome assembly of wild tea tree DASZ reveals pedigree and selection history of tea varieties.</title>
        <authorList>
            <person name="Zhang W."/>
        </authorList>
    </citation>
    <scope>NUCLEOTIDE SEQUENCE [LARGE SCALE GENOMIC DNA]</scope>
    <source>
        <strain evidence="9">cv. G240</strain>
        <tissue evidence="8">Leaf</tissue>
    </source>
</reference>
<gene>
    <name evidence="8" type="ORF">HYC85_014412</name>
</gene>
<feature type="transmembrane region" description="Helical" evidence="6">
    <location>
        <begin position="95"/>
        <end position="115"/>
    </location>
</feature>
<dbReference type="Pfam" id="PF05241">
    <property type="entry name" value="EBP"/>
    <property type="match status" value="1"/>
</dbReference>
<keyword evidence="9" id="KW-1185">Reference proteome</keyword>
<organism evidence="8 9">
    <name type="scientific">Camellia sinensis</name>
    <name type="common">Tea plant</name>
    <name type="synonym">Thea sinensis</name>
    <dbReference type="NCBI Taxonomy" id="4442"/>
    <lineage>
        <taxon>Eukaryota</taxon>
        <taxon>Viridiplantae</taxon>
        <taxon>Streptophyta</taxon>
        <taxon>Embryophyta</taxon>
        <taxon>Tracheophyta</taxon>
        <taxon>Spermatophyta</taxon>
        <taxon>Magnoliopsida</taxon>
        <taxon>eudicotyledons</taxon>
        <taxon>Gunneridae</taxon>
        <taxon>Pentapetalae</taxon>
        <taxon>asterids</taxon>
        <taxon>Ericales</taxon>
        <taxon>Theaceae</taxon>
        <taxon>Camellia</taxon>
    </lineage>
</organism>
<evidence type="ECO:0000256" key="5">
    <source>
        <dbReference type="PROSITE-ProRule" id="PRU01087"/>
    </source>
</evidence>
<keyword evidence="4 5" id="KW-0472">Membrane</keyword>
<feature type="transmembrane region" description="Helical" evidence="6">
    <location>
        <begin position="67"/>
        <end position="89"/>
    </location>
</feature>
<dbReference type="InterPro" id="IPR051987">
    <property type="entry name" value="Sigma-2_receptor-like"/>
</dbReference>
<evidence type="ECO:0000256" key="6">
    <source>
        <dbReference type="SAM" id="Phobius"/>
    </source>
</evidence>
<dbReference type="PANTHER" id="PTHR31204">
    <property type="entry name" value="SIGMA INTRACELLULAR RECEPTOR 2"/>
    <property type="match status" value="1"/>
</dbReference>
<evidence type="ECO:0000313" key="9">
    <source>
        <dbReference type="Proteomes" id="UP000593564"/>
    </source>
</evidence>
<dbReference type="GO" id="GO:0005783">
    <property type="term" value="C:endoplasmic reticulum"/>
    <property type="evidence" value="ECO:0007669"/>
    <property type="project" value="TreeGrafter"/>
</dbReference>
<evidence type="ECO:0000313" key="8">
    <source>
        <dbReference type="EMBL" id="KAF5948455.1"/>
    </source>
</evidence>
<evidence type="ECO:0000256" key="4">
    <source>
        <dbReference type="ARBA" id="ARBA00023136"/>
    </source>
</evidence>
<keyword evidence="2 5" id="KW-0812">Transmembrane</keyword>
<evidence type="ECO:0000259" key="7">
    <source>
        <dbReference type="PROSITE" id="PS51751"/>
    </source>
</evidence>
<dbReference type="PROSITE" id="PS51751">
    <property type="entry name" value="EXPERA"/>
    <property type="match status" value="1"/>
</dbReference>
<dbReference type="Proteomes" id="UP000593564">
    <property type="component" value="Unassembled WGS sequence"/>
</dbReference>
<name>A0A7J7H7E4_CAMSI</name>
<protein>
    <recommendedName>
        <fullName evidence="7">EXPERA domain-containing protein</fullName>
    </recommendedName>
</protein>
<dbReference type="GO" id="GO:0016020">
    <property type="term" value="C:membrane"/>
    <property type="evidence" value="ECO:0007669"/>
    <property type="project" value="UniProtKB-SubCell"/>
</dbReference>
<dbReference type="AlphaFoldDB" id="A0A7J7H7E4"/>
<comment type="subcellular location">
    <subcellularLocation>
        <location evidence="1">Membrane</location>
        <topology evidence="1">Multi-pass membrane protein</topology>
    </subcellularLocation>
</comment>
<dbReference type="EMBL" id="JACBKZ010000006">
    <property type="protein sequence ID" value="KAF5948455.1"/>
    <property type="molecule type" value="Genomic_DNA"/>
</dbReference>
<dbReference type="PANTHER" id="PTHR31204:SF1">
    <property type="entry name" value="SIGMA INTRACELLULAR RECEPTOR 2"/>
    <property type="match status" value="1"/>
</dbReference>
<evidence type="ECO:0000256" key="2">
    <source>
        <dbReference type="ARBA" id="ARBA00022692"/>
    </source>
</evidence>